<dbReference type="Proteomes" id="UP001237780">
    <property type="component" value="Unassembled WGS sequence"/>
</dbReference>
<evidence type="ECO:0000256" key="3">
    <source>
        <dbReference type="ARBA" id="ARBA00022448"/>
    </source>
</evidence>
<evidence type="ECO:0000256" key="4">
    <source>
        <dbReference type="ARBA" id="ARBA00022729"/>
    </source>
</evidence>
<dbReference type="EMBL" id="JAUSZT010000001">
    <property type="protein sequence ID" value="MDQ0995099.1"/>
    <property type="molecule type" value="Genomic_DNA"/>
</dbReference>
<dbReference type="InterPro" id="IPR039424">
    <property type="entry name" value="SBP_5"/>
</dbReference>
<dbReference type="Gene3D" id="3.10.105.10">
    <property type="entry name" value="Dipeptide-binding Protein, Domain 3"/>
    <property type="match status" value="1"/>
</dbReference>
<evidence type="ECO:0000313" key="7">
    <source>
        <dbReference type="Proteomes" id="UP001237780"/>
    </source>
</evidence>
<reference evidence="6 7" key="1">
    <citation type="submission" date="2023-07" db="EMBL/GenBank/DDBJ databases">
        <title>Comparative genomics of wheat-associated soil bacteria to identify genetic determinants of phenazine resistance.</title>
        <authorList>
            <person name="Mouncey N."/>
        </authorList>
    </citation>
    <scope>NUCLEOTIDE SEQUENCE [LARGE SCALE GENOMIC DNA]</scope>
    <source>
        <strain evidence="6 7">W4I11</strain>
    </source>
</reference>
<dbReference type="Pfam" id="PF00496">
    <property type="entry name" value="SBP_bac_5"/>
    <property type="match status" value="1"/>
</dbReference>
<dbReference type="PANTHER" id="PTHR30290:SF9">
    <property type="entry name" value="OLIGOPEPTIDE-BINDING PROTEIN APPA"/>
    <property type="match status" value="1"/>
</dbReference>
<comment type="similarity">
    <text evidence="2">Belongs to the bacterial solute-binding protein 5 family.</text>
</comment>
<evidence type="ECO:0000256" key="1">
    <source>
        <dbReference type="ARBA" id="ARBA00004418"/>
    </source>
</evidence>
<sequence>MGAKLEGYATYHANGTGPFIVESRVPDSKTILVKNTQWWDKSDANVDRIEFTPIVSAATRVAALLSEEVNFTDSAPSQDIPRLAAQPNLKVMERTDLRTVMIGFNRKAKLDNGTENKFNDLRVRQAFAHALDPQLIQKRIMRGKSRTAGAIIAPEIPGYTEALDKPVAFDPELSKKLLAEAGATDLPFTLVCTTDAYVNEEELCQGMINMLSRGGFKPQLDIAPAAAQTPKRANGKADVYLIGWANEPMLDSYSILLQMIQTKTDNAGVFNWGGWSYPEVDKLIVEASTQMDRTKRLELQTKALQVVKDEIIMLPLHQQPMAWVMTGKVDSIVQLADNKPRHWLTHIAK</sequence>
<dbReference type="SUPFAM" id="SSF53850">
    <property type="entry name" value="Periplasmic binding protein-like II"/>
    <property type="match status" value="1"/>
</dbReference>
<keyword evidence="7" id="KW-1185">Reference proteome</keyword>
<evidence type="ECO:0000313" key="6">
    <source>
        <dbReference type="EMBL" id="MDQ0995099.1"/>
    </source>
</evidence>
<evidence type="ECO:0000259" key="5">
    <source>
        <dbReference type="Pfam" id="PF00496"/>
    </source>
</evidence>
<comment type="subcellular location">
    <subcellularLocation>
        <location evidence="1">Periplasm</location>
    </subcellularLocation>
</comment>
<accession>A0ABU0S301</accession>
<comment type="caution">
    <text evidence="6">The sequence shown here is derived from an EMBL/GenBank/DDBJ whole genome shotgun (WGS) entry which is preliminary data.</text>
</comment>
<protein>
    <submittedName>
        <fullName evidence="6">ABC-type transport system substrate-binding protein</fullName>
    </submittedName>
</protein>
<dbReference type="InterPro" id="IPR000914">
    <property type="entry name" value="SBP_5_dom"/>
</dbReference>
<dbReference type="PANTHER" id="PTHR30290">
    <property type="entry name" value="PERIPLASMIC BINDING COMPONENT OF ABC TRANSPORTER"/>
    <property type="match status" value="1"/>
</dbReference>
<name>A0ABU0S301_9HYPH</name>
<organism evidence="6 7">
    <name type="scientific">Phyllobacterium ifriqiyense</name>
    <dbReference type="NCBI Taxonomy" id="314238"/>
    <lineage>
        <taxon>Bacteria</taxon>
        <taxon>Pseudomonadati</taxon>
        <taxon>Pseudomonadota</taxon>
        <taxon>Alphaproteobacteria</taxon>
        <taxon>Hyphomicrobiales</taxon>
        <taxon>Phyllobacteriaceae</taxon>
        <taxon>Phyllobacterium</taxon>
    </lineage>
</organism>
<dbReference type="Gene3D" id="3.40.190.10">
    <property type="entry name" value="Periplasmic binding protein-like II"/>
    <property type="match status" value="1"/>
</dbReference>
<keyword evidence="4" id="KW-0732">Signal</keyword>
<keyword evidence="3" id="KW-0813">Transport</keyword>
<proteinExistence type="inferred from homology"/>
<feature type="domain" description="Solute-binding protein family 5" evidence="5">
    <location>
        <begin position="12"/>
        <end position="255"/>
    </location>
</feature>
<evidence type="ECO:0000256" key="2">
    <source>
        <dbReference type="ARBA" id="ARBA00005695"/>
    </source>
</evidence>
<gene>
    <name evidence="6" type="ORF">QFZ34_000276</name>
</gene>